<evidence type="ECO:0000259" key="2">
    <source>
        <dbReference type="Pfam" id="PF20441"/>
    </source>
</evidence>
<accession>A0A1B2HXP1</accession>
<dbReference type="InterPro" id="IPR046462">
    <property type="entry name" value="TerL_nuclease"/>
</dbReference>
<gene>
    <name evidence="3" type="ORF">BBK82_05050</name>
</gene>
<evidence type="ECO:0000313" key="3">
    <source>
        <dbReference type="EMBL" id="ANZ42498.1"/>
    </source>
</evidence>
<dbReference type="Proteomes" id="UP000093053">
    <property type="component" value="Chromosome"/>
</dbReference>
<dbReference type="PANTHER" id="PTHR41287:SF1">
    <property type="entry name" value="PROTEIN YMFN"/>
    <property type="match status" value="1"/>
</dbReference>
<dbReference type="STRING" id="1586287.BBK82_05050"/>
<dbReference type="PANTHER" id="PTHR41287">
    <property type="match status" value="1"/>
</dbReference>
<feature type="domain" description="Terminase large subunit-like endonuclease" evidence="2">
    <location>
        <begin position="270"/>
        <end position="538"/>
    </location>
</feature>
<dbReference type="Pfam" id="PF20441">
    <property type="entry name" value="TerL_nuclease"/>
    <property type="match status" value="1"/>
</dbReference>
<keyword evidence="4" id="KW-1185">Reference proteome</keyword>
<proteinExistence type="predicted"/>
<sequence>MCGYKLRGKICCKRGAHYCEPRADRVVFFFREHLRHVKGALRRKPFVLRPWQEHELIRPLFGEVVWSHEWQRYVRRYRRGFIIMSRKNGKSEIAAGILLYLLVGDGEESAEVYTAAKDKDQAQKIFGPARRMVELSPVLRKRLQHIKNSMRLVDAKTDSVFTVITADADGELGHNPSGFCLDELLSQPDASLWDAMDTADGARLQELLFVATTETNLPLSFGAAMIDEAERIQEDPSRSPHTFVFCRKMPANQDQLDRLHRLFEGHPDLPVSLDIWDERNWKWPNPALGEFLSLEAMRRSALGAKKSKRAESAFRQFKLNMREANAVRWIALDLWNANAGEVAEIPEDLVPQLEGKRCWAGLDLSSKLDLTAWCLRFEDGDLLWRFWIPESMVDVLDKHTDDKFGQWCDDGWVTVTEGDTIDYQRIYEDIARDHERYVIVSGTYDKWSGEPVRQTIQELTGMDMVESNTTYERMTPPMKEAMRKLKAVEYRHHGNPVAAWMADCLEAKHPTDDPERIRPVKPMRDTSHKRIDGMPALFFAEDGAMRGGDARSVYEERGLSSLG</sequence>
<dbReference type="Gene3D" id="3.40.50.300">
    <property type="entry name" value="P-loop containing nucleotide triphosphate hydrolases"/>
    <property type="match status" value="1"/>
</dbReference>
<feature type="domain" description="Terminase large subunit-like ATPase" evidence="1">
    <location>
        <begin position="73"/>
        <end position="215"/>
    </location>
</feature>
<dbReference type="Pfam" id="PF03354">
    <property type="entry name" value="TerL_ATPase"/>
    <property type="match status" value="1"/>
</dbReference>
<reference evidence="3 4" key="1">
    <citation type="submission" date="2016-07" db="EMBL/GenBank/DDBJ databases">
        <title>Complete genome sequence of the Lentzea guizhouensis DHS C013.</title>
        <authorList>
            <person name="Cao C."/>
        </authorList>
    </citation>
    <scope>NUCLEOTIDE SEQUENCE [LARGE SCALE GENOMIC DNA]</scope>
    <source>
        <strain evidence="3 4">DHS C013</strain>
    </source>
</reference>
<dbReference type="InterPro" id="IPR046461">
    <property type="entry name" value="TerL_ATPase"/>
</dbReference>
<dbReference type="EMBL" id="CP016793">
    <property type="protein sequence ID" value="ANZ42498.1"/>
    <property type="molecule type" value="Genomic_DNA"/>
</dbReference>
<evidence type="ECO:0008006" key="5">
    <source>
        <dbReference type="Google" id="ProtNLM"/>
    </source>
</evidence>
<dbReference type="InterPro" id="IPR027417">
    <property type="entry name" value="P-loop_NTPase"/>
</dbReference>
<dbReference type="KEGG" id="led:BBK82_05050"/>
<evidence type="ECO:0000313" key="4">
    <source>
        <dbReference type="Proteomes" id="UP000093053"/>
    </source>
</evidence>
<name>A0A1B2HXP1_9PSEU</name>
<dbReference type="GO" id="GO:0004519">
    <property type="term" value="F:endonuclease activity"/>
    <property type="evidence" value="ECO:0007669"/>
    <property type="project" value="InterPro"/>
</dbReference>
<organism evidence="3 4">
    <name type="scientific">Lentzea guizhouensis</name>
    <dbReference type="NCBI Taxonomy" id="1586287"/>
    <lineage>
        <taxon>Bacteria</taxon>
        <taxon>Bacillati</taxon>
        <taxon>Actinomycetota</taxon>
        <taxon>Actinomycetes</taxon>
        <taxon>Pseudonocardiales</taxon>
        <taxon>Pseudonocardiaceae</taxon>
        <taxon>Lentzea</taxon>
    </lineage>
</organism>
<dbReference type="InterPro" id="IPR005021">
    <property type="entry name" value="Terminase_largesu-like"/>
</dbReference>
<protein>
    <recommendedName>
        <fullName evidence="5">Terminase</fullName>
    </recommendedName>
</protein>
<evidence type="ECO:0000259" key="1">
    <source>
        <dbReference type="Pfam" id="PF03354"/>
    </source>
</evidence>
<dbReference type="AlphaFoldDB" id="A0A1B2HXP1"/>